<dbReference type="GO" id="GO:0002949">
    <property type="term" value="P:tRNA threonylcarbamoyladenosine modification"/>
    <property type="evidence" value="ECO:0007669"/>
    <property type="project" value="InterPro"/>
</dbReference>
<dbReference type="OrthoDB" id="9809995at2"/>
<proteinExistence type="predicted"/>
<reference evidence="2 3" key="1">
    <citation type="submission" date="2014-08" db="EMBL/GenBank/DDBJ databases">
        <title>Complete genome sequence of Corynebacterium aquilae S-613T(T) (=DSM 44791(T)), isolated from the choana of a healthy golden eagle.</title>
        <authorList>
            <person name="Ruckert C."/>
            <person name="Albersmeier A."/>
            <person name="Winkler A."/>
            <person name="Kalinowski J."/>
        </authorList>
    </citation>
    <scope>NUCLEOTIDE SEQUENCE [LARGE SCALE GENOMIC DNA]</scope>
    <source>
        <strain evidence="2 3">S-613</strain>
    </source>
</reference>
<name>A0A1L7CE43_9CORY</name>
<dbReference type="STRING" id="1431546.CAQU_02240"/>
<dbReference type="CDD" id="cd24032">
    <property type="entry name" value="ASKHA_NBD_TsaB"/>
    <property type="match status" value="1"/>
</dbReference>
<organism evidence="2 3">
    <name type="scientific">Corynebacterium aquilae DSM 44791</name>
    <dbReference type="NCBI Taxonomy" id="1431546"/>
    <lineage>
        <taxon>Bacteria</taxon>
        <taxon>Bacillati</taxon>
        <taxon>Actinomycetota</taxon>
        <taxon>Actinomycetes</taxon>
        <taxon>Mycobacteriales</taxon>
        <taxon>Corynebacteriaceae</taxon>
        <taxon>Corynebacterium</taxon>
    </lineage>
</organism>
<dbReference type="AlphaFoldDB" id="A0A1L7CE43"/>
<gene>
    <name evidence="2" type="ORF">CAQU_02240</name>
</gene>
<dbReference type="Pfam" id="PF00814">
    <property type="entry name" value="TsaD"/>
    <property type="match status" value="1"/>
</dbReference>
<dbReference type="PANTHER" id="PTHR11735:SF11">
    <property type="entry name" value="TRNA THREONYLCARBAMOYLADENOSINE BIOSYNTHESIS PROTEIN TSAB"/>
    <property type="match status" value="1"/>
</dbReference>
<dbReference type="NCBIfam" id="TIGR03725">
    <property type="entry name" value="T6A_YeaZ"/>
    <property type="match status" value="1"/>
</dbReference>
<dbReference type="InterPro" id="IPR022496">
    <property type="entry name" value="T6A_TsaB"/>
</dbReference>
<dbReference type="Proteomes" id="UP000185478">
    <property type="component" value="Chromosome"/>
</dbReference>
<dbReference type="EMBL" id="CP009245">
    <property type="protein sequence ID" value="APT84084.1"/>
    <property type="molecule type" value="Genomic_DNA"/>
</dbReference>
<dbReference type="InterPro" id="IPR000905">
    <property type="entry name" value="Gcp-like_dom"/>
</dbReference>
<dbReference type="GO" id="GO:0005829">
    <property type="term" value="C:cytosol"/>
    <property type="evidence" value="ECO:0007669"/>
    <property type="project" value="TreeGrafter"/>
</dbReference>
<feature type="domain" description="Gcp-like" evidence="1">
    <location>
        <begin position="41"/>
        <end position="148"/>
    </location>
</feature>
<sequence>MLSLAIDTATPTLVIGVARHDSVECAPGAVEVLAEVQLEDCRKHNEELIPQVHKVLANAGVEFADIDQIVVGCGPGPFTGLRVGMASAQALAHALRIPLKGVCTLDAIAGATGASLVATDARRREIYWARYRDGQRVEGPEVSAPDTVSGEETLISVPDALSEKLAATGPRTNANPSTAFLVCAPEIAVQPLYLRRPDAKLPGSA</sequence>
<dbReference type="InterPro" id="IPR043129">
    <property type="entry name" value="ATPase_NBD"/>
</dbReference>
<dbReference type="KEGG" id="caqu:CAQU_02240"/>
<keyword evidence="3" id="KW-1185">Reference proteome</keyword>
<evidence type="ECO:0000259" key="1">
    <source>
        <dbReference type="Pfam" id="PF00814"/>
    </source>
</evidence>
<dbReference type="SUPFAM" id="SSF53067">
    <property type="entry name" value="Actin-like ATPase domain"/>
    <property type="match status" value="2"/>
</dbReference>
<protein>
    <recommendedName>
        <fullName evidence="1">Gcp-like domain-containing protein</fullName>
    </recommendedName>
</protein>
<dbReference type="Gene3D" id="3.30.420.40">
    <property type="match status" value="1"/>
</dbReference>
<dbReference type="PANTHER" id="PTHR11735">
    <property type="entry name" value="TRNA N6-ADENOSINE THREONYLCARBAMOYLTRANSFERASE"/>
    <property type="match status" value="1"/>
</dbReference>
<accession>A0A1L7CE43</accession>
<evidence type="ECO:0000313" key="2">
    <source>
        <dbReference type="EMBL" id="APT84084.1"/>
    </source>
</evidence>
<dbReference type="RefSeq" id="WP_075724831.1">
    <property type="nucleotide sequence ID" value="NZ_CP009245.1"/>
</dbReference>
<evidence type="ECO:0000313" key="3">
    <source>
        <dbReference type="Proteomes" id="UP000185478"/>
    </source>
</evidence>